<evidence type="ECO:0000256" key="1">
    <source>
        <dbReference type="SAM" id="SignalP"/>
    </source>
</evidence>
<gene>
    <name evidence="2" type="ORF">Metal_3564</name>
</gene>
<dbReference type="EMBL" id="CM001475">
    <property type="protein sequence ID" value="EIC31212.1"/>
    <property type="molecule type" value="Genomic_DNA"/>
</dbReference>
<dbReference type="AlphaFoldDB" id="H8GGD2"/>
<sequence>MKRNFTWLAVALVVFSGGASASEYIFRDLMANTLPSPGCAAEAEAIAKATKPYNINNYSKRFCQTQGYGWYVSEVKDNGKAVCEDCTGADAGKKQCHVEDVVVTCKRLKPGTAGLIPGKS</sequence>
<keyword evidence="1" id="KW-0732">Signal</keyword>
<dbReference type="HOGENOM" id="CLU_2070341_0_0_6"/>
<accession>H8GGD2</accession>
<reference evidence="2 3" key="1">
    <citation type="journal article" date="2013" name="Genome Announc.">
        <title>Genome Sequence of the Obligate Gammaproteobacterial Methanotroph Methylomicrobium album Strain BG8.</title>
        <authorList>
            <person name="Kits K.D."/>
            <person name="Kalyuzhnaya M.G."/>
            <person name="Klotz M.G."/>
            <person name="Jetten M.S."/>
            <person name="Op den Camp H.J."/>
            <person name="Vuilleumier S."/>
            <person name="Bringel F."/>
            <person name="Dispirito A.A."/>
            <person name="Murrell J.C."/>
            <person name="Bruce D."/>
            <person name="Cheng J.F."/>
            <person name="Copeland A."/>
            <person name="Goodwin L."/>
            <person name="Hauser L."/>
            <person name="Lajus A."/>
            <person name="Land M.L."/>
            <person name="Lapidus A."/>
            <person name="Lucas S."/>
            <person name="Medigue C."/>
            <person name="Pitluck S."/>
            <person name="Woyke T."/>
            <person name="Zeytun A."/>
            <person name="Stein L.Y."/>
        </authorList>
    </citation>
    <scope>NUCLEOTIDE SEQUENCE [LARGE SCALE GENOMIC DNA]</scope>
    <source>
        <strain evidence="2 3">BG8</strain>
    </source>
</reference>
<keyword evidence="3" id="KW-1185">Reference proteome</keyword>
<dbReference type="Proteomes" id="UP000005090">
    <property type="component" value="Chromosome"/>
</dbReference>
<proteinExistence type="predicted"/>
<evidence type="ECO:0008006" key="4">
    <source>
        <dbReference type="Google" id="ProtNLM"/>
    </source>
</evidence>
<organism evidence="2 3">
    <name type="scientific">Methylomicrobium album BG8</name>
    <dbReference type="NCBI Taxonomy" id="686340"/>
    <lineage>
        <taxon>Bacteria</taxon>
        <taxon>Pseudomonadati</taxon>
        <taxon>Pseudomonadota</taxon>
        <taxon>Gammaproteobacteria</taxon>
        <taxon>Methylococcales</taxon>
        <taxon>Methylococcaceae</taxon>
        <taxon>Methylomicrobium</taxon>
    </lineage>
</organism>
<protein>
    <recommendedName>
        <fullName evidence="4">Integral membrane protein</fullName>
    </recommendedName>
</protein>
<feature type="signal peptide" evidence="1">
    <location>
        <begin position="1"/>
        <end position="21"/>
    </location>
</feature>
<evidence type="ECO:0000313" key="2">
    <source>
        <dbReference type="EMBL" id="EIC31212.1"/>
    </source>
</evidence>
<name>H8GGD2_METAL</name>
<feature type="chain" id="PRO_5003613529" description="Integral membrane protein" evidence="1">
    <location>
        <begin position="22"/>
        <end position="120"/>
    </location>
</feature>
<evidence type="ECO:0000313" key="3">
    <source>
        <dbReference type="Proteomes" id="UP000005090"/>
    </source>
</evidence>
<dbReference type="RefSeq" id="WP_005374413.1">
    <property type="nucleotide sequence ID" value="NZ_CM001475.1"/>
</dbReference>
<dbReference type="eggNOG" id="ENOG5034AW5">
    <property type="taxonomic scope" value="Bacteria"/>
</dbReference>